<comment type="similarity">
    <text evidence="4">Belongs to the GbsR family.</text>
</comment>
<proteinExistence type="inferred from homology"/>
<keyword evidence="6" id="KW-1185">Reference proteome</keyword>
<dbReference type="OrthoDB" id="9800374at2"/>
<dbReference type="SUPFAM" id="SSF46785">
    <property type="entry name" value="Winged helix' DNA-binding domain"/>
    <property type="match status" value="1"/>
</dbReference>
<protein>
    <recommendedName>
        <fullName evidence="4">HTH-type transcriptional regulator</fullName>
    </recommendedName>
</protein>
<evidence type="ECO:0000256" key="4">
    <source>
        <dbReference type="PIRNR" id="PIRNR006707"/>
    </source>
</evidence>
<dbReference type="Proteomes" id="UP000441354">
    <property type="component" value="Unassembled WGS sequence"/>
</dbReference>
<dbReference type="PIRSF" id="PIRSF006707">
    <property type="entry name" value="MJ1563"/>
    <property type="match status" value="1"/>
</dbReference>
<evidence type="ECO:0000256" key="1">
    <source>
        <dbReference type="ARBA" id="ARBA00023015"/>
    </source>
</evidence>
<keyword evidence="3 4" id="KW-0804">Transcription</keyword>
<dbReference type="InterPro" id="IPR036390">
    <property type="entry name" value="WH_DNA-bd_sf"/>
</dbReference>
<comment type="caution">
    <text evidence="5">The sequence shown here is derived from an EMBL/GenBank/DDBJ whole genome shotgun (WGS) entry which is preliminary data.</text>
</comment>
<reference evidence="5 6" key="1">
    <citation type="journal article" date="2014" name="Arch. Microbiol.">
        <title>Bacillus mesophilum sp. nov., strain IITR-54T, a novel 4-chlorobiphenyl dechlorinating bacterium.</title>
        <authorList>
            <person name="Manickam N."/>
            <person name="Singh N.K."/>
            <person name="Bajaj A."/>
            <person name="Kumar R.M."/>
            <person name="Kaur G."/>
            <person name="Kaur N."/>
            <person name="Bala M."/>
            <person name="Kumar A."/>
            <person name="Mayilraj S."/>
        </authorList>
    </citation>
    <scope>NUCLEOTIDE SEQUENCE [LARGE SCALE GENOMIC DNA]</scope>
    <source>
        <strain evidence="5 6">IITR-54</strain>
    </source>
</reference>
<accession>A0A7V7RPP3</accession>
<evidence type="ECO:0000256" key="2">
    <source>
        <dbReference type="ARBA" id="ARBA00023125"/>
    </source>
</evidence>
<dbReference type="InterPro" id="IPR026282">
    <property type="entry name" value="MJ1563"/>
</dbReference>
<evidence type="ECO:0000313" key="6">
    <source>
        <dbReference type="Proteomes" id="UP000441354"/>
    </source>
</evidence>
<dbReference type="PANTHER" id="PTHR38465:SF1">
    <property type="entry name" value="HTH-TYPE TRANSCRIPTIONAL REGULATOR MJ1563-RELATED"/>
    <property type="match status" value="1"/>
</dbReference>
<dbReference type="AlphaFoldDB" id="A0A7V7RPP3"/>
<organism evidence="5 6">
    <name type="scientific">Bacillus mesophilum</name>
    <dbReference type="NCBI Taxonomy" id="1071718"/>
    <lineage>
        <taxon>Bacteria</taxon>
        <taxon>Bacillati</taxon>
        <taxon>Bacillota</taxon>
        <taxon>Bacilli</taxon>
        <taxon>Bacillales</taxon>
        <taxon>Bacillaceae</taxon>
        <taxon>Bacillus</taxon>
    </lineage>
</organism>
<dbReference type="GO" id="GO:0003677">
    <property type="term" value="F:DNA binding"/>
    <property type="evidence" value="ECO:0007669"/>
    <property type="project" value="UniProtKB-UniRule"/>
</dbReference>
<dbReference type="PANTHER" id="PTHR38465">
    <property type="entry name" value="HTH-TYPE TRANSCRIPTIONAL REGULATOR MJ1563-RELATED"/>
    <property type="match status" value="1"/>
</dbReference>
<evidence type="ECO:0000313" key="5">
    <source>
        <dbReference type="EMBL" id="KAB2335173.1"/>
    </source>
</evidence>
<keyword evidence="1 4" id="KW-0805">Transcription regulation</keyword>
<dbReference type="EMBL" id="WBOT01000001">
    <property type="protein sequence ID" value="KAB2335173.1"/>
    <property type="molecule type" value="Genomic_DNA"/>
</dbReference>
<keyword evidence="2 4" id="KW-0238">DNA-binding</keyword>
<dbReference type="Gene3D" id="1.10.10.10">
    <property type="entry name" value="Winged helix-like DNA-binding domain superfamily/Winged helix DNA-binding domain"/>
    <property type="match status" value="1"/>
</dbReference>
<gene>
    <name evidence="5" type="ORF">F7732_00975</name>
</gene>
<dbReference type="InterPro" id="IPR052362">
    <property type="entry name" value="HTH-GbsR_regulator"/>
</dbReference>
<dbReference type="InterPro" id="IPR036388">
    <property type="entry name" value="WH-like_DNA-bd_sf"/>
</dbReference>
<dbReference type="RefSeq" id="WP_151571856.1">
    <property type="nucleotide sequence ID" value="NZ_WBOT01000001.1"/>
</dbReference>
<evidence type="ECO:0000256" key="3">
    <source>
        <dbReference type="ARBA" id="ARBA00023163"/>
    </source>
</evidence>
<name>A0A7V7RPP3_9BACI</name>
<sequence>MNEKEQLSAARERVIETIAKNMNLYGISDSIGRLYGLMYFQNQPMTLDEMKEELGMSKTSMSTSVRSLMELKMVEKVWRKGERKDLYKAEGDWHQTFVDQFSIRWRPSITMSITTMEKSKRELESMVNAIDTDEKVRLEALEDIEKLTAALDYYDWLNRLVTSFESGEIFNYIKKDNSNNE</sequence>